<evidence type="ECO:0000256" key="1">
    <source>
        <dbReference type="ARBA" id="ARBA00010994"/>
    </source>
</evidence>
<dbReference type="Pfam" id="PF05517">
    <property type="entry name" value="p25-alpha"/>
    <property type="match status" value="1"/>
</dbReference>
<dbReference type="Gene3D" id="1.10.238.10">
    <property type="entry name" value="EF-hand"/>
    <property type="match status" value="1"/>
</dbReference>
<gene>
    <name evidence="4 5 6" type="primary">LOC106475662</name>
</gene>
<dbReference type="PANTHER" id="PTHR12932">
    <property type="entry name" value="P25 ALPHA-RELATED"/>
    <property type="match status" value="1"/>
</dbReference>
<feature type="region of interest" description="Disordered" evidence="2">
    <location>
        <begin position="106"/>
        <end position="172"/>
    </location>
</feature>
<accession>A0ABM1RVM2</accession>
<evidence type="ECO:0000313" key="4">
    <source>
        <dbReference type="RefSeq" id="XP_013791794.1"/>
    </source>
</evidence>
<organism evidence="3 6">
    <name type="scientific">Limulus polyphemus</name>
    <name type="common">Atlantic horseshoe crab</name>
    <dbReference type="NCBI Taxonomy" id="6850"/>
    <lineage>
        <taxon>Eukaryota</taxon>
        <taxon>Metazoa</taxon>
        <taxon>Ecdysozoa</taxon>
        <taxon>Arthropoda</taxon>
        <taxon>Chelicerata</taxon>
        <taxon>Merostomata</taxon>
        <taxon>Xiphosura</taxon>
        <taxon>Limulidae</taxon>
        <taxon>Limulus</taxon>
    </lineage>
</organism>
<name>A0ABM1RVM2_LIMPO</name>
<dbReference type="InterPro" id="IPR011992">
    <property type="entry name" value="EF-hand-dom_pair"/>
</dbReference>
<proteinExistence type="inferred from homology"/>
<comment type="similarity">
    <text evidence="1">Belongs to the TPPP family.</text>
</comment>
<evidence type="ECO:0000313" key="3">
    <source>
        <dbReference type="Proteomes" id="UP000694941"/>
    </source>
</evidence>
<dbReference type="SUPFAM" id="SSF47473">
    <property type="entry name" value="EF-hand"/>
    <property type="match status" value="1"/>
</dbReference>
<dbReference type="RefSeq" id="XP_013791795.1">
    <property type="nucleotide sequence ID" value="XM_013936341.2"/>
</dbReference>
<protein>
    <submittedName>
        <fullName evidence="4 5">TPPP family protein CG45057-like</fullName>
    </submittedName>
</protein>
<evidence type="ECO:0000313" key="5">
    <source>
        <dbReference type="RefSeq" id="XP_013791795.1"/>
    </source>
</evidence>
<feature type="compositionally biased region" description="Basic and acidic residues" evidence="2">
    <location>
        <begin position="140"/>
        <end position="157"/>
    </location>
</feature>
<feature type="compositionally biased region" description="Low complexity" evidence="2">
    <location>
        <begin position="106"/>
        <end position="124"/>
    </location>
</feature>
<dbReference type="InterPro" id="IPR008907">
    <property type="entry name" value="TPP/p25"/>
</dbReference>
<evidence type="ECO:0000313" key="6">
    <source>
        <dbReference type="RefSeq" id="XP_022235427.1"/>
    </source>
</evidence>
<dbReference type="RefSeq" id="XP_013791794.1">
    <property type="nucleotide sequence ID" value="XM_013936340.2"/>
</dbReference>
<sequence length="172" mass="18643">MAATVPEAPNEGAEGVVSFPEVFKAFAKFGDSKSAGETITLSNTVKWFKQAKIIDGKRITTTDIGIYFKQVAKTKKALNMKEFNQFLETIAKNKKVSVDEIRQKLASSGPPATTRTTTAATGGAVSRLTDHTKYTGTHKQRFDESGKGKGIEGRTDVMNDSGYVQGFKSNNP</sequence>
<dbReference type="Proteomes" id="UP000694941">
    <property type="component" value="Unplaced"/>
</dbReference>
<keyword evidence="3" id="KW-1185">Reference proteome</keyword>
<dbReference type="RefSeq" id="XP_022235427.1">
    <property type="nucleotide sequence ID" value="XM_022379719.1"/>
</dbReference>
<dbReference type="GeneID" id="106475662"/>
<reference evidence="4 5" key="1">
    <citation type="submission" date="2025-05" db="UniProtKB">
        <authorList>
            <consortium name="RefSeq"/>
        </authorList>
    </citation>
    <scope>IDENTIFICATION</scope>
    <source>
        <tissue evidence="4 5">Muscle</tissue>
    </source>
</reference>
<evidence type="ECO:0000256" key="2">
    <source>
        <dbReference type="SAM" id="MobiDB-lite"/>
    </source>
</evidence>
<dbReference type="PANTHER" id="PTHR12932:SF9">
    <property type="entry name" value="TUBULIN POLYMERIZATION-PROMOTING PROTEIN HOMOLOG"/>
    <property type="match status" value="1"/>
</dbReference>